<dbReference type="AlphaFoldDB" id="A0A0F9Q0I4"/>
<evidence type="ECO:0000313" key="7">
    <source>
        <dbReference type="EMBL" id="KKM98952.1"/>
    </source>
</evidence>
<evidence type="ECO:0000256" key="1">
    <source>
        <dbReference type="ARBA" id="ARBA00001966"/>
    </source>
</evidence>
<keyword evidence="3" id="KW-0949">S-adenosyl-L-methionine</keyword>
<organism evidence="7">
    <name type="scientific">marine sediment metagenome</name>
    <dbReference type="NCBI Taxonomy" id="412755"/>
    <lineage>
        <taxon>unclassified sequences</taxon>
        <taxon>metagenomes</taxon>
        <taxon>ecological metagenomes</taxon>
    </lineage>
</organism>
<keyword evidence="6" id="KW-0411">Iron-sulfur</keyword>
<dbReference type="PANTHER" id="PTHR30352:SF5">
    <property type="entry name" value="PYRUVATE FORMATE-LYASE 1-ACTIVATING ENZYME"/>
    <property type="match status" value="1"/>
</dbReference>
<evidence type="ECO:0000256" key="3">
    <source>
        <dbReference type="ARBA" id="ARBA00022691"/>
    </source>
</evidence>
<name>A0A0F9Q0I4_9ZZZZ</name>
<dbReference type="GO" id="GO:0051539">
    <property type="term" value="F:4 iron, 4 sulfur cluster binding"/>
    <property type="evidence" value="ECO:0007669"/>
    <property type="project" value="UniProtKB-KW"/>
</dbReference>
<accession>A0A0F9Q0I4</accession>
<protein>
    <recommendedName>
        <fullName evidence="8">Radical SAM core domain-containing protein</fullName>
    </recommendedName>
</protein>
<evidence type="ECO:0000256" key="2">
    <source>
        <dbReference type="ARBA" id="ARBA00022485"/>
    </source>
</evidence>
<reference evidence="7" key="1">
    <citation type="journal article" date="2015" name="Nature">
        <title>Complex archaea that bridge the gap between prokaryotes and eukaryotes.</title>
        <authorList>
            <person name="Spang A."/>
            <person name="Saw J.H."/>
            <person name="Jorgensen S.L."/>
            <person name="Zaremba-Niedzwiedzka K."/>
            <person name="Martijn J."/>
            <person name="Lind A.E."/>
            <person name="van Eijk R."/>
            <person name="Schleper C."/>
            <person name="Guy L."/>
            <person name="Ettema T.J."/>
        </authorList>
    </citation>
    <scope>NUCLEOTIDE SEQUENCE</scope>
</reference>
<comment type="cofactor">
    <cofactor evidence="1">
        <name>[4Fe-4S] cluster</name>
        <dbReference type="ChEBI" id="CHEBI:49883"/>
    </cofactor>
</comment>
<gene>
    <name evidence="7" type="ORF">LCGC14_1152700</name>
</gene>
<sequence>MIYLKIKARLFEKSDNKKVICHVCANKCKISPGKVGICRTRKNFDGDLYSLIYGSLISSGSLDPIEKKPLYNFWPGATAYSIASIGCSFRCQNCQNWSISQA</sequence>
<evidence type="ECO:0000256" key="6">
    <source>
        <dbReference type="ARBA" id="ARBA00023014"/>
    </source>
</evidence>
<dbReference type="InterPro" id="IPR034457">
    <property type="entry name" value="Organic_radical-activating"/>
</dbReference>
<keyword evidence="5" id="KW-0408">Iron</keyword>
<keyword evidence="4" id="KW-0479">Metal-binding</keyword>
<evidence type="ECO:0008006" key="8">
    <source>
        <dbReference type="Google" id="ProtNLM"/>
    </source>
</evidence>
<evidence type="ECO:0000256" key="4">
    <source>
        <dbReference type="ARBA" id="ARBA00022723"/>
    </source>
</evidence>
<dbReference type="PANTHER" id="PTHR30352">
    <property type="entry name" value="PYRUVATE FORMATE-LYASE-ACTIVATING ENZYME"/>
    <property type="match status" value="1"/>
</dbReference>
<dbReference type="EMBL" id="LAZR01005557">
    <property type="protein sequence ID" value="KKM98952.1"/>
    <property type="molecule type" value="Genomic_DNA"/>
</dbReference>
<proteinExistence type="predicted"/>
<feature type="non-terminal residue" evidence="7">
    <location>
        <position position="102"/>
    </location>
</feature>
<comment type="caution">
    <text evidence="7">The sequence shown here is derived from an EMBL/GenBank/DDBJ whole genome shotgun (WGS) entry which is preliminary data.</text>
</comment>
<keyword evidence="2" id="KW-0004">4Fe-4S</keyword>
<evidence type="ECO:0000256" key="5">
    <source>
        <dbReference type="ARBA" id="ARBA00023004"/>
    </source>
</evidence>
<dbReference type="GO" id="GO:0046872">
    <property type="term" value="F:metal ion binding"/>
    <property type="evidence" value="ECO:0007669"/>
    <property type="project" value="UniProtKB-KW"/>
</dbReference>